<dbReference type="InterPro" id="IPR036396">
    <property type="entry name" value="Cyt_P450_sf"/>
</dbReference>
<keyword evidence="12" id="KW-0472">Membrane</keyword>
<dbReference type="GO" id="GO:0005506">
    <property type="term" value="F:iron ion binding"/>
    <property type="evidence" value="ECO:0007669"/>
    <property type="project" value="InterPro"/>
</dbReference>
<organism evidence="13 14">
    <name type="scientific">Capsella rubella</name>
    <dbReference type="NCBI Taxonomy" id="81985"/>
    <lineage>
        <taxon>Eukaryota</taxon>
        <taxon>Viridiplantae</taxon>
        <taxon>Streptophyta</taxon>
        <taxon>Embryophyta</taxon>
        <taxon>Tracheophyta</taxon>
        <taxon>Spermatophyta</taxon>
        <taxon>Magnoliopsida</taxon>
        <taxon>eudicotyledons</taxon>
        <taxon>Gunneridae</taxon>
        <taxon>Pentapetalae</taxon>
        <taxon>rosids</taxon>
        <taxon>malvids</taxon>
        <taxon>Brassicales</taxon>
        <taxon>Brassicaceae</taxon>
        <taxon>Camelineae</taxon>
        <taxon>Capsella</taxon>
    </lineage>
</organism>
<dbReference type="FunFam" id="1.10.630.10:FF:000016">
    <property type="entry name" value="Cytochrome P450 78A5"/>
    <property type="match status" value="1"/>
</dbReference>
<dbReference type="PRINTS" id="PR00463">
    <property type="entry name" value="EP450I"/>
</dbReference>
<keyword evidence="6 10" id="KW-0479">Metal-binding</keyword>
<evidence type="ECO:0000256" key="11">
    <source>
        <dbReference type="RuleBase" id="RU000461"/>
    </source>
</evidence>
<evidence type="ECO:0000256" key="10">
    <source>
        <dbReference type="PIRSR" id="PIRSR602401-1"/>
    </source>
</evidence>
<evidence type="ECO:0000256" key="2">
    <source>
        <dbReference type="ARBA" id="ARBA00010617"/>
    </source>
</evidence>
<accession>R0IN46</accession>
<dbReference type="STRING" id="81985.R0IN46"/>
<keyword evidence="7 11" id="KW-0560">Oxidoreductase</keyword>
<evidence type="ECO:0000256" key="6">
    <source>
        <dbReference type="ARBA" id="ARBA00022723"/>
    </source>
</evidence>
<sequence>ETKRRNRTFILSIMFSLNMRTEIENLWVFALASRFNIFMQEHFASLLVAIAITWFTLTIVFWSTPGGPAWGKYFFTRRFISLGYNRKSKNLIPGPRGYPLVGSMSLRSSHVAHQRIASVAEMSNAKRLMAFSLGDTKVVVTCHPDVAKEILNSSVFADRPVDETAYGLMFNRAMGFAPNGTYWRTLRRLSSNHLFNPKQIKRSEEQRRVIVTQMVNVFARNAKSAFGVRGLLKTASLCNMMGLVFGREYELESDINNVESECLKGLVEEGYDLLGTLNWTDHLPWLAGLDFQQIRFRCSQLVPKVNMLLSRIIHEHRAATGNFLDVLHSLQGSEKLSESDMVAVLWEMIFRGTDTVAVLIEWVLARIVMHPKVQSTVHAELDRVVGRSRAIDESDLPSLTYLTAVIKEVLRLHPPGPLLSWARLSITDTAVDGYHVPAGTTAMVNMWAIARDPHVWEDPLEFKPERFVAKEGEAEFSVFGSDLRLAPFGSGKRVCPGKNLGLATVSFWVATLLHEFEWLPSVEANPPDMSEVLRLSCEMACPLIVNVSPRRTMT</sequence>
<dbReference type="Gene3D" id="1.10.630.10">
    <property type="entry name" value="Cytochrome P450"/>
    <property type="match status" value="1"/>
</dbReference>
<proteinExistence type="inferred from homology"/>
<evidence type="ECO:0000256" key="5">
    <source>
        <dbReference type="ARBA" id="ARBA00022617"/>
    </source>
</evidence>
<dbReference type="PANTHER" id="PTHR47946">
    <property type="entry name" value="CYTOCHROME P450 78A7-RELATED"/>
    <property type="match status" value="1"/>
</dbReference>
<dbReference type="PANTHER" id="PTHR47946:SF24">
    <property type="entry name" value="CYTOCHROME P450, FAMILY 78, SUBFAMILY A, POLYPEPTIDE 8"/>
    <property type="match status" value="1"/>
</dbReference>
<dbReference type="InterPro" id="IPR002401">
    <property type="entry name" value="Cyt_P450_E_grp-I"/>
</dbReference>
<dbReference type="Pfam" id="PF00067">
    <property type="entry name" value="p450"/>
    <property type="match status" value="1"/>
</dbReference>
<evidence type="ECO:0000256" key="1">
    <source>
        <dbReference type="ARBA" id="ARBA00001971"/>
    </source>
</evidence>
<dbReference type="eggNOG" id="KOG0156">
    <property type="taxonomic scope" value="Eukaryota"/>
</dbReference>
<evidence type="ECO:0000256" key="7">
    <source>
        <dbReference type="ARBA" id="ARBA00023002"/>
    </source>
</evidence>
<dbReference type="AlphaFoldDB" id="R0IN46"/>
<evidence type="ECO:0000256" key="3">
    <source>
        <dbReference type="ARBA" id="ARBA00022473"/>
    </source>
</evidence>
<evidence type="ECO:0000313" key="13">
    <source>
        <dbReference type="EMBL" id="EOA40055.1"/>
    </source>
</evidence>
<evidence type="ECO:0000256" key="12">
    <source>
        <dbReference type="SAM" id="Phobius"/>
    </source>
</evidence>
<dbReference type="EMBL" id="KB870805">
    <property type="protein sequence ID" value="EOA40055.1"/>
    <property type="molecule type" value="Genomic_DNA"/>
</dbReference>
<dbReference type="Proteomes" id="UP000029121">
    <property type="component" value="Unassembled WGS sequence"/>
</dbReference>
<keyword evidence="9 11" id="KW-0503">Monooxygenase</keyword>
<keyword evidence="14" id="KW-1185">Reference proteome</keyword>
<feature type="transmembrane region" description="Helical" evidence="12">
    <location>
        <begin position="43"/>
        <end position="62"/>
    </location>
</feature>
<dbReference type="KEGG" id="crb:17897314"/>
<dbReference type="CDD" id="cd11076">
    <property type="entry name" value="CYP78"/>
    <property type="match status" value="1"/>
</dbReference>
<evidence type="ECO:0000256" key="8">
    <source>
        <dbReference type="ARBA" id="ARBA00023004"/>
    </source>
</evidence>
<feature type="binding site" description="axial binding residue" evidence="10">
    <location>
        <position position="495"/>
    </location>
    <ligand>
        <name>heme</name>
        <dbReference type="ChEBI" id="CHEBI:30413"/>
    </ligand>
    <ligandPart>
        <name>Fe</name>
        <dbReference type="ChEBI" id="CHEBI:18248"/>
    </ligandPart>
</feature>
<name>R0IN46_9BRAS</name>
<keyword evidence="4" id="KW-0341">Growth regulation</keyword>
<feature type="non-terminal residue" evidence="13">
    <location>
        <position position="1"/>
    </location>
</feature>
<evidence type="ECO:0000313" key="14">
    <source>
        <dbReference type="Proteomes" id="UP000029121"/>
    </source>
</evidence>
<dbReference type="OrthoDB" id="1055148at2759"/>
<protein>
    <submittedName>
        <fullName evidence="13">Uncharacterized protein</fullName>
    </submittedName>
</protein>
<evidence type="ECO:0000256" key="4">
    <source>
        <dbReference type="ARBA" id="ARBA00022604"/>
    </source>
</evidence>
<dbReference type="SUPFAM" id="SSF48264">
    <property type="entry name" value="Cytochrome P450"/>
    <property type="match status" value="1"/>
</dbReference>
<dbReference type="InterPro" id="IPR051996">
    <property type="entry name" value="Cytochrome_P450_78A"/>
</dbReference>
<dbReference type="GO" id="GO:0016705">
    <property type="term" value="F:oxidoreductase activity, acting on paired donors, with incorporation or reduction of molecular oxygen"/>
    <property type="evidence" value="ECO:0007669"/>
    <property type="project" value="InterPro"/>
</dbReference>
<dbReference type="PROSITE" id="PS00086">
    <property type="entry name" value="CYTOCHROME_P450"/>
    <property type="match status" value="1"/>
</dbReference>
<dbReference type="InterPro" id="IPR017972">
    <property type="entry name" value="Cyt_P450_CS"/>
</dbReference>
<reference evidence="14" key="1">
    <citation type="journal article" date="2013" name="Nat. Genet.">
        <title>The Capsella rubella genome and the genomic consequences of rapid mating system evolution.</title>
        <authorList>
            <person name="Slotte T."/>
            <person name="Hazzouri K.M."/>
            <person name="Agren J.A."/>
            <person name="Koenig D."/>
            <person name="Maumus F."/>
            <person name="Guo Y.L."/>
            <person name="Steige K."/>
            <person name="Platts A.E."/>
            <person name="Escobar J.S."/>
            <person name="Newman L.K."/>
            <person name="Wang W."/>
            <person name="Mandakova T."/>
            <person name="Vello E."/>
            <person name="Smith L.M."/>
            <person name="Henz S.R."/>
            <person name="Steffen J."/>
            <person name="Takuno S."/>
            <person name="Brandvain Y."/>
            <person name="Coop G."/>
            <person name="Andolfatto P."/>
            <person name="Hu T.T."/>
            <person name="Blanchette M."/>
            <person name="Clark R.M."/>
            <person name="Quesneville H."/>
            <person name="Nordborg M."/>
            <person name="Gaut B.S."/>
            <person name="Lysak M.A."/>
            <person name="Jenkins J."/>
            <person name="Grimwood J."/>
            <person name="Chapman J."/>
            <person name="Prochnik S."/>
            <person name="Shu S."/>
            <person name="Rokhsar D."/>
            <person name="Schmutz J."/>
            <person name="Weigel D."/>
            <person name="Wright S.I."/>
        </authorList>
    </citation>
    <scope>NUCLEOTIDE SEQUENCE [LARGE SCALE GENOMIC DNA]</scope>
    <source>
        <strain evidence="14">cv. Monte Gargano</strain>
    </source>
</reference>
<dbReference type="GO" id="GO:0048608">
    <property type="term" value="P:reproductive structure development"/>
    <property type="evidence" value="ECO:0007669"/>
    <property type="project" value="UniProtKB-ARBA"/>
</dbReference>
<gene>
    <name evidence="13" type="ORF">CARUB_v10008749mg</name>
</gene>
<keyword evidence="12" id="KW-0812">Transmembrane</keyword>
<dbReference type="GO" id="GO:0009791">
    <property type="term" value="P:post-embryonic development"/>
    <property type="evidence" value="ECO:0007669"/>
    <property type="project" value="UniProtKB-ARBA"/>
</dbReference>
<comment type="similarity">
    <text evidence="2 11">Belongs to the cytochrome P450 family.</text>
</comment>
<keyword evidence="5 10" id="KW-0349">Heme</keyword>
<evidence type="ECO:0000256" key="9">
    <source>
        <dbReference type="ARBA" id="ARBA00023033"/>
    </source>
</evidence>
<comment type="cofactor">
    <cofactor evidence="1 10">
        <name>heme</name>
        <dbReference type="ChEBI" id="CHEBI:30413"/>
    </cofactor>
</comment>
<keyword evidence="3" id="KW-0217">Developmental protein</keyword>
<keyword evidence="12" id="KW-1133">Transmembrane helix</keyword>
<dbReference type="GO" id="GO:0020037">
    <property type="term" value="F:heme binding"/>
    <property type="evidence" value="ECO:0007669"/>
    <property type="project" value="InterPro"/>
</dbReference>
<dbReference type="InterPro" id="IPR001128">
    <property type="entry name" value="Cyt_P450"/>
</dbReference>
<keyword evidence="8 10" id="KW-0408">Iron</keyword>
<dbReference type="GO" id="GO:0004497">
    <property type="term" value="F:monooxygenase activity"/>
    <property type="evidence" value="ECO:0007669"/>
    <property type="project" value="UniProtKB-KW"/>
</dbReference>
<dbReference type="PRINTS" id="PR00385">
    <property type="entry name" value="P450"/>
</dbReference>